<feature type="non-terminal residue" evidence="3">
    <location>
        <position position="1"/>
    </location>
</feature>
<evidence type="ECO:0000256" key="1">
    <source>
        <dbReference type="SAM" id="MobiDB-lite"/>
    </source>
</evidence>
<protein>
    <submittedName>
        <fullName evidence="3">Os10g0506900 protein</fullName>
    </submittedName>
</protein>
<keyword evidence="2" id="KW-0472">Membrane</keyword>
<dbReference type="KEGG" id="dosa:Os10g0506900"/>
<name>A0A0N7KS18_ORYSJ</name>
<feature type="region of interest" description="Disordered" evidence="1">
    <location>
        <begin position="16"/>
        <end position="41"/>
    </location>
</feature>
<dbReference type="AlphaFoldDB" id="A0A0N7KS18"/>
<dbReference type="Proteomes" id="UP000000763">
    <property type="component" value="Chromosome 10"/>
</dbReference>
<dbReference type="EMBL" id="AP008216">
    <property type="protein sequence ID" value="BAH94960.1"/>
    <property type="molecule type" value="Genomic_DNA"/>
</dbReference>
<proteinExistence type="predicted"/>
<evidence type="ECO:0000313" key="3">
    <source>
        <dbReference type="EMBL" id="BAH94960.1"/>
    </source>
</evidence>
<evidence type="ECO:0000256" key="2">
    <source>
        <dbReference type="SAM" id="Phobius"/>
    </source>
</evidence>
<evidence type="ECO:0000313" key="4">
    <source>
        <dbReference type="Proteomes" id="UP000000763"/>
    </source>
</evidence>
<organism evidence="3 4">
    <name type="scientific">Oryza sativa subsp. japonica</name>
    <name type="common">Rice</name>
    <dbReference type="NCBI Taxonomy" id="39947"/>
    <lineage>
        <taxon>Eukaryota</taxon>
        <taxon>Viridiplantae</taxon>
        <taxon>Streptophyta</taxon>
        <taxon>Embryophyta</taxon>
        <taxon>Tracheophyta</taxon>
        <taxon>Spermatophyta</taxon>
        <taxon>Magnoliopsida</taxon>
        <taxon>Liliopsida</taxon>
        <taxon>Poales</taxon>
        <taxon>Poaceae</taxon>
        <taxon>BOP clade</taxon>
        <taxon>Oryzoideae</taxon>
        <taxon>Oryzeae</taxon>
        <taxon>Oryzinae</taxon>
        <taxon>Oryza</taxon>
        <taxon>Oryza sativa</taxon>
    </lineage>
</organism>
<dbReference type="Gramene" id="Os10t0506900-03">
    <property type="protein sequence ID" value="Os10t0506900-03"/>
    <property type="gene ID" value="Os10g0506900"/>
</dbReference>
<keyword evidence="2" id="KW-0812">Transmembrane</keyword>
<feature type="transmembrane region" description="Helical" evidence="2">
    <location>
        <begin position="102"/>
        <end position="127"/>
    </location>
</feature>
<gene>
    <name evidence="3" type="ordered locus">Os10g0506900</name>
</gene>
<accession>A0A0N7KS18</accession>
<reference evidence="4" key="2">
    <citation type="journal article" date="2008" name="Nucleic Acids Res.">
        <title>The rice annotation project database (RAP-DB): 2008 update.</title>
        <authorList>
            <consortium name="The rice annotation project (RAP)"/>
        </authorList>
    </citation>
    <scope>GENOME REANNOTATION</scope>
    <source>
        <strain evidence="4">cv. Nipponbare</strain>
    </source>
</reference>
<sequence length="231" mass="25001">RWWLAVRGGALGVEDARRSQCPPLSPSPSPHRRGVEATTRSSAIGAVNKRESGSGTWRPLLAPGTALPGGSFSCRLKTSAAEEDDDGAAPARVALKLASLTALLWLPALVGLLIGCPTLTTIGFAAASSSTLRLADHQIRRRLLLLLHHVAAFSSLSLSPSPPPSYQVPGITDTRYKVLGIMVPDTRYQPVPDFRYQRYQSVPKVPSTRYQLIPKVLGIKMECTWKRRGVT</sequence>
<keyword evidence="2" id="KW-1133">Transmembrane helix</keyword>
<reference evidence="3 4" key="1">
    <citation type="journal article" date="2005" name="Nature">
        <title>The map-based sequence of the rice genome.</title>
        <authorList>
            <consortium name="International rice genome sequencing project (IRGSP)"/>
            <person name="Matsumoto T."/>
            <person name="Wu J."/>
            <person name="Kanamori H."/>
            <person name="Katayose Y."/>
            <person name="Fujisawa M."/>
            <person name="Namiki N."/>
            <person name="Mizuno H."/>
            <person name="Yamamoto K."/>
            <person name="Antonio B.A."/>
            <person name="Baba T."/>
            <person name="Sakata K."/>
            <person name="Nagamura Y."/>
            <person name="Aoki H."/>
            <person name="Arikawa K."/>
            <person name="Arita K."/>
            <person name="Bito T."/>
            <person name="Chiden Y."/>
            <person name="Fujitsuka N."/>
            <person name="Fukunaka R."/>
            <person name="Hamada M."/>
            <person name="Harada C."/>
            <person name="Hayashi A."/>
            <person name="Hijishita S."/>
            <person name="Honda M."/>
            <person name="Hosokawa S."/>
            <person name="Ichikawa Y."/>
            <person name="Idonuma A."/>
            <person name="Iijima M."/>
            <person name="Ikeda M."/>
            <person name="Ikeno M."/>
            <person name="Ito K."/>
            <person name="Ito S."/>
            <person name="Ito T."/>
            <person name="Ito Y."/>
            <person name="Ito Y."/>
            <person name="Iwabuchi A."/>
            <person name="Kamiya K."/>
            <person name="Karasawa W."/>
            <person name="Kurita K."/>
            <person name="Katagiri S."/>
            <person name="Kikuta A."/>
            <person name="Kobayashi H."/>
            <person name="Kobayashi N."/>
            <person name="Machita K."/>
            <person name="Maehara T."/>
            <person name="Masukawa M."/>
            <person name="Mizubayashi T."/>
            <person name="Mukai Y."/>
            <person name="Nagasaki H."/>
            <person name="Nagata Y."/>
            <person name="Naito S."/>
            <person name="Nakashima M."/>
            <person name="Nakama Y."/>
            <person name="Nakamichi Y."/>
            <person name="Nakamura M."/>
            <person name="Meguro A."/>
            <person name="Negishi M."/>
            <person name="Ohta I."/>
            <person name="Ohta T."/>
            <person name="Okamoto M."/>
            <person name="Ono N."/>
            <person name="Saji S."/>
            <person name="Sakaguchi M."/>
            <person name="Sakai K."/>
            <person name="Shibata M."/>
            <person name="Shimokawa T."/>
            <person name="Song J."/>
            <person name="Takazaki Y."/>
            <person name="Terasawa K."/>
            <person name="Tsugane M."/>
            <person name="Tsuji K."/>
            <person name="Ueda S."/>
            <person name="Waki K."/>
            <person name="Yamagata H."/>
            <person name="Yamamoto M."/>
            <person name="Yamamoto S."/>
            <person name="Yamane H."/>
            <person name="Yoshiki S."/>
            <person name="Yoshihara R."/>
            <person name="Yukawa K."/>
            <person name="Zhong H."/>
            <person name="Yano M."/>
            <person name="Yuan Q."/>
            <person name="Ouyang S."/>
            <person name="Liu J."/>
            <person name="Jones K.M."/>
            <person name="Gansberger K."/>
            <person name="Moffat K."/>
            <person name="Hill J."/>
            <person name="Bera J."/>
            <person name="Fadrosh D."/>
            <person name="Jin S."/>
            <person name="Johri S."/>
            <person name="Kim M."/>
            <person name="Overton L."/>
            <person name="Reardon M."/>
            <person name="Tsitrin T."/>
            <person name="Vuong H."/>
            <person name="Weaver B."/>
            <person name="Ciecko A."/>
            <person name="Tallon L."/>
            <person name="Jackson J."/>
            <person name="Pai G."/>
            <person name="Aken S.V."/>
            <person name="Utterback T."/>
            <person name="Reidmuller S."/>
            <person name="Feldblyum T."/>
            <person name="Hsiao J."/>
            <person name="Zismann V."/>
            <person name="Iobst S."/>
            <person name="de Vazeille A.R."/>
            <person name="Buell C.R."/>
            <person name="Ying K."/>
            <person name="Li Y."/>
            <person name="Lu T."/>
            <person name="Huang Y."/>
            <person name="Zhao Q."/>
            <person name="Feng Q."/>
            <person name="Zhang L."/>
            <person name="Zhu J."/>
            <person name="Weng Q."/>
            <person name="Mu J."/>
            <person name="Lu Y."/>
            <person name="Fan D."/>
            <person name="Liu Y."/>
            <person name="Guan J."/>
            <person name="Zhang Y."/>
            <person name="Yu S."/>
            <person name="Liu X."/>
            <person name="Zhang Y."/>
            <person name="Hong G."/>
            <person name="Han B."/>
            <person name="Choisne N."/>
            <person name="Demange N."/>
            <person name="Orjeda G."/>
            <person name="Samain S."/>
            <person name="Cattolico L."/>
            <person name="Pelletier E."/>
            <person name="Couloux A."/>
            <person name="Segurens B."/>
            <person name="Wincker P."/>
            <person name="D'Hont A."/>
            <person name="Scarpelli C."/>
            <person name="Weissenbach J."/>
            <person name="Salanoubat M."/>
            <person name="Quetier F."/>
            <person name="Yu Y."/>
            <person name="Kim H.R."/>
            <person name="Rambo T."/>
            <person name="Currie J."/>
            <person name="Collura K."/>
            <person name="Luo M."/>
            <person name="Yang T."/>
            <person name="Ammiraju J.S.S."/>
            <person name="Engler F."/>
            <person name="Soderlund C."/>
            <person name="Wing R.A."/>
            <person name="Palmer L.E."/>
            <person name="de la Bastide M."/>
            <person name="Spiegel L."/>
            <person name="Nascimento L."/>
            <person name="Zutavern T."/>
            <person name="O'Shaughnessy A."/>
            <person name="Dike S."/>
            <person name="Dedhia N."/>
            <person name="Preston R."/>
            <person name="Balija V."/>
            <person name="McCombie W.R."/>
            <person name="Chow T."/>
            <person name="Chen H."/>
            <person name="Chung M."/>
            <person name="Chen C."/>
            <person name="Shaw J."/>
            <person name="Wu H."/>
            <person name="Hsiao K."/>
            <person name="Chao Y."/>
            <person name="Chu M."/>
            <person name="Cheng C."/>
            <person name="Hour A."/>
            <person name="Lee P."/>
            <person name="Lin S."/>
            <person name="Lin Y."/>
            <person name="Liou J."/>
            <person name="Liu S."/>
            <person name="Hsing Y."/>
            <person name="Raghuvanshi S."/>
            <person name="Mohanty A."/>
            <person name="Bharti A.K."/>
            <person name="Gaur A."/>
            <person name="Gupta V."/>
            <person name="Kumar D."/>
            <person name="Ravi V."/>
            <person name="Vij S."/>
            <person name="Kapur A."/>
            <person name="Khurana P."/>
            <person name="Khurana P."/>
            <person name="Khurana J.P."/>
            <person name="Tyagi A.K."/>
            <person name="Gaikwad K."/>
            <person name="Singh A."/>
            <person name="Dalal V."/>
            <person name="Srivastava S."/>
            <person name="Dixit A."/>
            <person name="Pal A.K."/>
            <person name="Ghazi I.A."/>
            <person name="Yadav M."/>
            <person name="Pandit A."/>
            <person name="Bhargava A."/>
            <person name="Sureshbabu K."/>
            <person name="Batra K."/>
            <person name="Sharma T.R."/>
            <person name="Mohapatra T."/>
            <person name="Singh N.K."/>
            <person name="Messing J."/>
            <person name="Nelson A.B."/>
            <person name="Fuks G."/>
            <person name="Kavchok S."/>
            <person name="Keizer G."/>
            <person name="Linton E."/>
            <person name="Llaca V."/>
            <person name="Song R."/>
            <person name="Tanyolac B."/>
            <person name="Young S."/>
            <person name="Ho-Il K."/>
            <person name="Hahn J.H."/>
            <person name="Sangsakoo G."/>
            <person name="Vanavichit A."/>
            <person name="de Mattos Luiz.A.T."/>
            <person name="Zimmer P.D."/>
            <person name="Malone G."/>
            <person name="Dellagostin O."/>
            <person name="de Oliveira A.C."/>
            <person name="Bevan M."/>
            <person name="Bancroft I."/>
            <person name="Minx P."/>
            <person name="Cordum H."/>
            <person name="Wilson R."/>
            <person name="Cheng Z."/>
            <person name="Jin W."/>
            <person name="Jiang J."/>
            <person name="Leong S.A."/>
            <person name="Iwama H."/>
            <person name="Gojobori T."/>
            <person name="Itoh T."/>
            <person name="Niimura Y."/>
            <person name="Fujii Y."/>
            <person name="Habara T."/>
            <person name="Sakai H."/>
            <person name="Sato Y."/>
            <person name="Wilson G."/>
            <person name="Kumar K."/>
            <person name="McCouch S."/>
            <person name="Juretic N."/>
            <person name="Hoen D."/>
            <person name="Wright S."/>
            <person name="Bruskiewich R."/>
            <person name="Bureau T."/>
            <person name="Miyao A."/>
            <person name="Hirochika H."/>
            <person name="Nishikawa T."/>
            <person name="Kadowaki K."/>
            <person name="Sugiura M."/>
            <person name="Burr B."/>
            <person name="Sasaki T."/>
        </authorList>
    </citation>
    <scope>NUCLEOTIDE SEQUENCE [LARGE SCALE GENOMIC DNA]</scope>
    <source>
        <strain evidence="4">cv. Nipponbare</strain>
    </source>
</reference>